<dbReference type="InterPro" id="IPR025588">
    <property type="entry name" value="YcxB-like_C"/>
</dbReference>
<feature type="transmembrane region" description="Helical" evidence="1">
    <location>
        <begin position="59"/>
        <end position="79"/>
    </location>
</feature>
<organism evidence="3 4">
    <name type="scientific">Candidatus Enterenecus faecium</name>
    <dbReference type="NCBI Taxonomy" id="2840780"/>
    <lineage>
        <taxon>Bacteria</taxon>
        <taxon>Bacillati</taxon>
        <taxon>Bacillota</taxon>
        <taxon>Clostridia</taxon>
        <taxon>Eubacteriales</taxon>
        <taxon>Candidatus Enterenecus</taxon>
    </lineage>
</organism>
<comment type="caution">
    <text evidence="3">The sequence shown here is derived from an EMBL/GenBank/DDBJ whole genome shotgun (WGS) entry which is preliminary data.</text>
</comment>
<dbReference type="EMBL" id="DVFO01000087">
    <property type="protein sequence ID" value="HIQ61511.1"/>
    <property type="molecule type" value="Genomic_DNA"/>
</dbReference>
<accession>A0A9D0YSN8</accession>
<feature type="transmembrane region" description="Helical" evidence="1">
    <location>
        <begin position="34"/>
        <end position="53"/>
    </location>
</feature>
<keyword evidence="1" id="KW-0812">Transmembrane</keyword>
<dbReference type="Proteomes" id="UP000886879">
    <property type="component" value="Unassembled WGS sequence"/>
</dbReference>
<dbReference type="Pfam" id="PF14317">
    <property type="entry name" value="YcxB"/>
    <property type="match status" value="1"/>
</dbReference>
<evidence type="ECO:0000256" key="1">
    <source>
        <dbReference type="SAM" id="Phobius"/>
    </source>
</evidence>
<reference evidence="3" key="1">
    <citation type="submission" date="2020-10" db="EMBL/GenBank/DDBJ databases">
        <authorList>
            <person name="Gilroy R."/>
        </authorList>
    </citation>
    <scope>NUCLEOTIDE SEQUENCE</scope>
    <source>
        <strain evidence="3">ChiGjej2B2-12916</strain>
    </source>
</reference>
<reference evidence="3" key="2">
    <citation type="journal article" date="2021" name="PeerJ">
        <title>Extensive microbial diversity within the chicken gut microbiome revealed by metagenomics and culture.</title>
        <authorList>
            <person name="Gilroy R."/>
            <person name="Ravi A."/>
            <person name="Getino M."/>
            <person name="Pursley I."/>
            <person name="Horton D.L."/>
            <person name="Alikhan N.F."/>
            <person name="Baker D."/>
            <person name="Gharbi K."/>
            <person name="Hall N."/>
            <person name="Watson M."/>
            <person name="Adriaenssens E.M."/>
            <person name="Foster-Nyarko E."/>
            <person name="Jarju S."/>
            <person name="Secka A."/>
            <person name="Antonio M."/>
            <person name="Oren A."/>
            <person name="Chaudhuri R.R."/>
            <person name="La Ragione R."/>
            <person name="Hildebrand F."/>
            <person name="Pallen M.J."/>
        </authorList>
    </citation>
    <scope>NUCLEOTIDE SEQUENCE</scope>
    <source>
        <strain evidence="3">ChiGjej2B2-12916</strain>
    </source>
</reference>
<protein>
    <submittedName>
        <fullName evidence="3">YcxB family protein</fullName>
    </submittedName>
</protein>
<feature type="domain" description="YcxB-like C-terminal" evidence="2">
    <location>
        <begin position="124"/>
        <end position="168"/>
    </location>
</feature>
<evidence type="ECO:0000259" key="2">
    <source>
        <dbReference type="Pfam" id="PF14317"/>
    </source>
</evidence>
<dbReference type="AlphaFoldDB" id="A0A9D0YSN8"/>
<evidence type="ECO:0000313" key="4">
    <source>
        <dbReference type="Proteomes" id="UP000886879"/>
    </source>
</evidence>
<sequence length="182" mass="20987">MQSQSSMFQASFVYTDEILSDFEKLYHLKGSLSPVARIICGVLGVAGAIYFGFQLYRHGFQIATAGYLIVCSLMILVAVSSRRRSGADDTLKKYRKYYENHRATFRIDADGVDMKLEGQKNHAHSKFRQIYGLFETERCFYFVIKGKAYYILPKKALSPEDADALRTYMQQQCKKKFQFYAL</sequence>
<proteinExistence type="predicted"/>
<keyword evidence="1" id="KW-0472">Membrane</keyword>
<name>A0A9D0YSN8_9FIRM</name>
<keyword evidence="1" id="KW-1133">Transmembrane helix</keyword>
<gene>
    <name evidence="3" type="ORF">IAD31_07980</name>
</gene>
<evidence type="ECO:0000313" key="3">
    <source>
        <dbReference type="EMBL" id="HIQ61511.1"/>
    </source>
</evidence>